<sequence length="109" mass="12782">MRFISRGDMNRTRSQQPVARIRRSSKMSGFIESDNIVTLRGRGRLNRGRARLDGQVRGRERRRRNSQNNSNLNVNEFNGFVTEDSILMCFISCRYGNQEIVRTTLKRMI</sequence>
<evidence type="ECO:0000313" key="3">
    <source>
        <dbReference type="Proteomes" id="UP000663879"/>
    </source>
</evidence>
<protein>
    <submittedName>
        <fullName evidence="2">Uncharacterized protein</fullName>
    </submittedName>
</protein>
<dbReference type="AlphaFoldDB" id="A0A813S0F1"/>
<evidence type="ECO:0000313" key="2">
    <source>
        <dbReference type="EMBL" id="CAF0788401.1"/>
    </source>
</evidence>
<keyword evidence="3" id="KW-1185">Reference proteome</keyword>
<accession>A0A813S0F1</accession>
<name>A0A813S0F1_9BILA</name>
<feature type="region of interest" description="Disordered" evidence="1">
    <location>
        <begin position="48"/>
        <end position="74"/>
    </location>
</feature>
<evidence type="ECO:0000256" key="1">
    <source>
        <dbReference type="SAM" id="MobiDB-lite"/>
    </source>
</evidence>
<comment type="caution">
    <text evidence="2">The sequence shown here is derived from an EMBL/GenBank/DDBJ whole genome shotgun (WGS) entry which is preliminary data.</text>
</comment>
<dbReference type="Proteomes" id="UP000663879">
    <property type="component" value="Unassembled WGS sequence"/>
</dbReference>
<organism evidence="2 3">
    <name type="scientific">Brachionus calyciflorus</name>
    <dbReference type="NCBI Taxonomy" id="104777"/>
    <lineage>
        <taxon>Eukaryota</taxon>
        <taxon>Metazoa</taxon>
        <taxon>Spiralia</taxon>
        <taxon>Gnathifera</taxon>
        <taxon>Rotifera</taxon>
        <taxon>Eurotatoria</taxon>
        <taxon>Monogononta</taxon>
        <taxon>Pseudotrocha</taxon>
        <taxon>Ploima</taxon>
        <taxon>Brachionidae</taxon>
        <taxon>Brachionus</taxon>
    </lineage>
</organism>
<proteinExistence type="predicted"/>
<feature type="region of interest" description="Disordered" evidence="1">
    <location>
        <begin position="1"/>
        <end position="24"/>
    </location>
</feature>
<reference evidence="2" key="1">
    <citation type="submission" date="2021-02" db="EMBL/GenBank/DDBJ databases">
        <authorList>
            <person name="Nowell W R."/>
        </authorList>
    </citation>
    <scope>NUCLEOTIDE SEQUENCE</scope>
    <source>
        <strain evidence="2">Ploen Becks lab</strain>
    </source>
</reference>
<gene>
    <name evidence="2" type="ORF">OXX778_LOCUS5836</name>
</gene>
<dbReference type="EMBL" id="CAJNOC010000659">
    <property type="protein sequence ID" value="CAF0788401.1"/>
    <property type="molecule type" value="Genomic_DNA"/>
</dbReference>